<gene>
    <name evidence="1" type="primary">Acey_s0005.g2284</name>
    <name evidence="1" type="ORF">Y032_0005g2284</name>
</gene>
<evidence type="ECO:0000313" key="2">
    <source>
        <dbReference type="Proteomes" id="UP000024635"/>
    </source>
</evidence>
<reference evidence="2" key="1">
    <citation type="journal article" date="2015" name="Nat. Genet.">
        <title>The genome and transcriptome of the zoonotic hookworm Ancylostoma ceylanicum identify infection-specific gene families.</title>
        <authorList>
            <person name="Schwarz E.M."/>
            <person name="Hu Y."/>
            <person name="Antoshechkin I."/>
            <person name="Miller M.M."/>
            <person name="Sternberg P.W."/>
            <person name="Aroian R.V."/>
        </authorList>
    </citation>
    <scope>NUCLEOTIDE SEQUENCE</scope>
    <source>
        <strain evidence="2">HY135</strain>
    </source>
</reference>
<name>A0A016VST2_9BILA</name>
<accession>A0A016VST2</accession>
<evidence type="ECO:0000313" key="1">
    <source>
        <dbReference type="EMBL" id="EYC29833.1"/>
    </source>
</evidence>
<comment type="caution">
    <text evidence="1">The sequence shown here is derived from an EMBL/GenBank/DDBJ whole genome shotgun (WGS) entry which is preliminary data.</text>
</comment>
<proteinExistence type="predicted"/>
<dbReference type="Proteomes" id="UP000024635">
    <property type="component" value="Unassembled WGS sequence"/>
</dbReference>
<keyword evidence="2" id="KW-1185">Reference proteome</keyword>
<organism evidence="1 2">
    <name type="scientific">Ancylostoma ceylanicum</name>
    <dbReference type="NCBI Taxonomy" id="53326"/>
    <lineage>
        <taxon>Eukaryota</taxon>
        <taxon>Metazoa</taxon>
        <taxon>Ecdysozoa</taxon>
        <taxon>Nematoda</taxon>
        <taxon>Chromadorea</taxon>
        <taxon>Rhabditida</taxon>
        <taxon>Rhabditina</taxon>
        <taxon>Rhabditomorpha</taxon>
        <taxon>Strongyloidea</taxon>
        <taxon>Ancylostomatidae</taxon>
        <taxon>Ancylostomatinae</taxon>
        <taxon>Ancylostoma</taxon>
    </lineage>
</organism>
<protein>
    <submittedName>
        <fullName evidence="1">Uncharacterized protein</fullName>
    </submittedName>
</protein>
<dbReference type="EMBL" id="JARK01001341">
    <property type="protein sequence ID" value="EYC29833.1"/>
    <property type="molecule type" value="Genomic_DNA"/>
</dbReference>
<sequence length="66" mass="7311">MTETLAIQPTYILLPRYPIMCPPPTATDICAVLSKKPLLSALHNSCKKESDALLGIYLSVFARMLF</sequence>
<dbReference type="AlphaFoldDB" id="A0A016VST2"/>